<accession>A0AAV4RSW5</accession>
<dbReference type="Proteomes" id="UP001054945">
    <property type="component" value="Unassembled WGS sequence"/>
</dbReference>
<dbReference type="EMBL" id="BPLR01008457">
    <property type="protein sequence ID" value="GIY24825.1"/>
    <property type="molecule type" value="Genomic_DNA"/>
</dbReference>
<feature type="transmembrane region" description="Helical" evidence="1">
    <location>
        <begin position="58"/>
        <end position="76"/>
    </location>
</feature>
<evidence type="ECO:0000313" key="3">
    <source>
        <dbReference type="Proteomes" id="UP001054945"/>
    </source>
</evidence>
<reference evidence="2 3" key="1">
    <citation type="submission" date="2021-06" db="EMBL/GenBank/DDBJ databases">
        <title>Caerostris extrusa draft genome.</title>
        <authorList>
            <person name="Kono N."/>
            <person name="Arakawa K."/>
        </authorList>
    </citation>
    <scope>NUCLEOTIDE SEQUENCE [LARGE SCALE GENOMIC DNA]</scope>
</reference>
<gene>
    <name evidence="2" type="ORF">CEXT_182801</name>
</gene>
<comment type="caution">
    <text evidence="2">The sequence shown here is derived from an EMBL/GenBank/DDBJ whole genome shotgun (WGS) entry which is preliminary data.</text>
</comment>
<keyword evidence="1" id="KW-0812">Transmembrane</keyword>
<sequence length="92" mass="10603">MEISVVDSGGLQIYDESVAYVVCVYRSFISKNFHLSDITKAISVRFETYSRRGLNNPFLFFFLFVVAQWLFAWGRCNSQQLASLRVVGCFDQ</sequence>
<protein>
    <submittedName>
        <fullName evidence="2">Uncharacterized protein</fullName>
    </submittedName>
</protein>
<keyword evidence="1" id="KW-0472">Membrane</keyword>
<evidence type="ECO:0000256" key="1">
    <source>
        <dbReference type="SAM" id="Phobius"/>
    </source>
</evidence>
<keyword evidence="3" id="KW-1185">Reference proteome</keyword>
<keyword evidence="1" id="KW-1133">Transmembrane helix</keyword>
<organism evidence="2 3">
    <name type="scientific">Caerostris extrusa</name>
    <name type="common">Bark spider</name>
    <name type="synonym">Caerostris bankana</name>
    <dbReference type="NCBI Taxonomy" id="172846"/>
    <lineage>
        <taxon>Eukaryota</taxon>
        <taxon>Metazoa</taxon>
        <taxon>Ecdysozoa</taxon>
        <taxon>Arthropoda</taxon>
        <taxon>Chelicerata</taxon>
        <taxon>Arachnida</taxon>
        <taxon>Araneae</taxon>
        <taxon>Araneomorphae</taxon>
        <taxon>Entelegynae</taxon>
        <taxon>Araneoidea</taxon>
        <taxon>Araneidae</taxon>
        <taxon>Caerostris</taxon>
    </lineage>
</organism>
<evidence type="ECO:0000313" key="2">
    <source>
        <dbReference type="EMBL" id="GIY24825.1"/>
    </source>
</evidence>
<name>A0AAV4RSW5_CAEEX</name>
<dbReference type="AlphaFoldDB" id="A0AAV4RSW5"/>
<proteinExistence type="predicted"/>